<name>A0A0F8XMC6_9ZZZZ</name>
<proteinExistence type="predicted"/>
<sequence>MVALQPAPFTTASPALVNFDSQEIANGTAYEDYFLIESEDSGGKDYHLTPNPDFSNSATISLNQATFDQDFDLTPFVLPRTINGTVLISIPISNQAAATSTTTVELYKWDGSSETQLGSTVFVAKALSAAAMVYIRMPIVNKLIPAGEQLRVRVIYANPSNTTALMGIDPANRADGTLTITTQSKISIPYDPQN</sequence>
<dbReference type="AlphaFoldDB" id="A0A0F8XMC6"/>
<evidence type="ECO:0000313" key="1">
    <source>
        <dbReference type="EMBL" id="KKK70207.1"/>
    </source>
</evidence>
<gene>
    <name evidence="1" type="ORF">LCGC14_2926310</name>
</gene>
<organism evidence="1">
    <name type="scientific">marine sediment metagenome</name>
    <dbReference type="NCBI Taxonomy" id="412755"/>
    <lineage>
        <taxon>unclassified sequences</taxon>
        <taxon>metagenomes</taxon>
        <taxon>ecological metagenomes</taxon>
    </lineage>
</organism>
<protein>
    <submittedName>
        <fullName evidence="1">Uncharacterized protein</fullName>
    </submittedName>
</protein>
<reference evidence="1" key="1">
    <citation type="journal article" date="2015" name="Nature">
        <title>Complex archaea that bridge the gap between prokaryotes and eukaryotes.</title>
        <authorList>
            <person name="Spang A."/>
            <person name="Saw J.H."/>
            <person name="Jorgensen S.L."/>
            <person name="Zaremba-Niedzwiedzka K."/>
            <person name="Martijn J."/>
            <person name="Lind A.E."/>
            <person name="van Eijk R."/>
            <person name="Schleper C."/>
            <person name="Guy L."/>
            <person name="Ettema T.J."/>
        </authorList>
    </citation>
    <scope>NUCLEOTIDE SEQUENCE</scope>
</reference>
<comment type="caution">
    <text evidence="1">The sequence shown here is derived from an EMBL/GenBank/DDBJ whole genome shotgun (WGS) entry which is preliminary data.</text>
</comment>
<accession>A0A0F8XMC6</accession>
<dbReference type="EMBL" id="LAZR01058292">
    <property type="protein sequence ID" value="KKK70207.1"/>
    <property type="molecule type" value="Genomic_DNA"/>
</dbReference>